<evidence type="ECO:0000313" key="2">
    <source>
        <dbReference type="EMBL" id="EWT01460.1"/>
    </source>
</evidence>
<gene>
    <name evidence="2" type="ORF">N865_10510</name>
</gene>
<sequence>MNPSNSPEMMLRLAGLRSSDDIARSARRRRVLDREEAEPEAAARVDQPPSAWRGRPVLRVVRHS</sequence>
<evidence type="ECO:0000256" key="1">
    <source>
        <dbReference type="SAM" id="MobiDB-lite"/>
    </source>
</evidence>
<reference evidence="2 3" key="1">
    <citation type="submission" date="2013-08" db="EMBL/GenBank/DDBJ databases">
        <title>Intrasporangium oryzae NRRL B-24470.</title>
        <authorList>
            <person name="Liu H."/>
            <person name="Wang G."/>
        </authorList>
    </citation>
    <scope>NUCLEOTIDE SEQUENCE [LARGE SCALE GENOMIC DNA]</scope>
    <source>
        <strain evidence="2 3">NRRL B-24470</strain>
    </source>
</reference>
<keyword evidence="3" id="KW-1185">Reference proteome</keyword>
<comment type="caution">
    <text evidence="2">The sequence shown here is derived from an EMBL/GenBank/DDBJ whole genome shotgun (WGS) entry which is preliminary data.</text>
</comment>
<name>W9G607_9MICO</name>
<dbReference type="STRING" id="1386089.N865_10510"/>
<dbReference type="AlphaFoldDB" id="W9G607"/>
<dbReference type="RefSeq" id="WP_034805851.1">
    <property type="nucleotide sequence ID" value="NZ_AWSA01000022.1"/>
</dbReference>
<proteinExistence type="predicted"/>
<dbReference type="Proteomes" id="UP000019489">
    <property type="component" value="Unassembled WGS sequence"/>
</dbReference>
<evidence type="ECO:0000313" key="3">
    <source>
        <dbReference type="Proteomes" id="UP000019489"/>
    </source>
</evidence>
<dbReference type="EMBL" id="AWSA01000022">
    <property type="protein sequence ID" value="EWT01460.1"/>
    <property type="molecule type" value="Genomic_DNA"/>
</dbReference>
<protein>
    <submittedName>
        <fullName evidence="2">Uncharacterized protein</fullName>
    </submittedName>
</protein>
<feature type="region of interest" description="Disordered" evidence="1">
    <location>
        <begin position="29"/>
        <end position="50"/>
    </location>
</feature>
<organism evidence="2 3">
    <name type="scientific">Intrasporangium oryzae NRRL B-24470</name>
    <dbReference type="NCBI Taxonomy" id="1386089"/>
    <lineage>
        <taxon>Bacteria</taxon>
        <taxon>Bacillati</taxon>
        <taxon>Actinomycetota</taxon>
        <taxon>Actinomycetes</taxon>
        <taxon>Micrococcales</taxon>
        <taxon>Intrasporangiaceae</taxon>
        <taxon>Intrasporangium</taxon>
    </lineage>
</organism>
<accession>W9G607</accession>